<dbReference type="Proteomes" id="UP001175001">
    <property type="component" value="Unassembled WGS sequence"/>
</dbReference>
<accession>A0AA40CVB6</accession>
<dbReference type="AlphaFoldDB" id="A0AA40CVB6"/>
<sequence length="218" mass="24475">MPPTNTPPPPPPETFTITAPPNSDIWASPPSTHRFNAPLAHVSRAPLQAFTRAGLTLSLPPQESLVQYDQGGILLAITRPGEQQPSDAKRWLKTGIEMCDGEPWLTVVGCDRWSDLSMVPLAWGGSAEEGKGRRPTARVEVERVKDALWVYWVTEGKDGEKGRRVPIRELSWFFSHEKIAGEAWEVSVSAYAVRPLKNEKDEDETLDVEFRRFEVEWS</sequence>
<gene>
    <name evidence="2" type="ORF">DIS24_g6625</name>
</gene>
<dbReference type="EMBL" id="JAUJDW010000034">
    <property type="protein sequence ID" value="KAK0650584.1"/>
    <property type="molecule type" value="Genomic_DNA"/>
</dbReference>
<evidence type="ECO:0000256" key="1">
    <source>
        <dbReference type="SAM" id="MobiDB-lite"/>
    </source>
</evidence>
<dbReference type="Pfam" id="PF07081">
    <property type="entry name" value="DUF1349"/>
    <property type="match status" value="1"/>
</dbReference>
<protein>
    <submittedName>
        <fullName evidence="2">Uncharacterized protein</fullName>
    </submittedName>
</protein>
<comment type="caution">
    <text evidence="2">The sequence shown here is derived from an EMBL/GenBank/DDBJ whole genome shotgun (WGS) entry which is preliminary data.</text>
</comment>
<evidence type="ECO:0000313" key="3">
    <source>
        <dbReference type="Proteomes" id="UP001175001"/>
    </source>
</evidence>
<dbReference type="PANTHER" id="PTHR35332:SF2">
    <property type="entry name" value="REGULATION OF ENOLASE PROTEIN 1"/>
    <property type="match status" value="1"/>
</dbReference>
<dbReference type="PANTHER" id="PTHR35332">
    <property type="entry name" value="REGULATION OF ENOLASE PROTEIN 1"/>
    <property type="match status" value="1"/>
</dbReference>
<feature type="compositionally biased region" description="Pro residues" evidence="1">
    <location>
        <begin position="1"/>
        <end position="13"/>
    </location>
</feature>
<organism evidence="2 3">
    <name type="scientific">Lasiodiplodia hormozganensis</name>
    <dbReference type="NCBI Taxonomy" id="869390"/>
    <lineage>
        <taxon>Eukaryota</taxon>
        <taxon>Fungi</taxon>
        <taxon>Dikarya</taxon>
        <taxon>Ascomycota</taxon>
        <taxon>Pezizomycotina</taxon>
        <taxon>Dothideomycetes</taxon>
        <taxon>Dothideomycetes incertae sedis</taxon>
        <taxon>Botryosphaeriales</taxon>
        <taxon>Botryosphaeriaceae</taxon>
        <taxon>Lasiodiplodia</taxon>
    </lineage>
</organism>
<proteinExistence type="predicted"/>
<feature type="region of interest" description="Disordered" evidence="1">
    <location>
        <begin position="1"/>
        <end position="23"/>
    </location>
</feature>
<dbReference type="InterPro" id="IPR009784">
    <property type="entry name" value="DUF1349"/>
</dbReference>
<evidence type="ECO:0000313" key="2">
    <source>
        <dbReference type="EMBL" id="KAK0650584.1"/>
    </source>
</evidence>
<dbReference type="Gene3D" id="2.60.120.200">
    <property type="match status" value="1"/>
</dbReference>
<keyword evidence="3" id="KW-1185">Reference proteome</keyword>
<reference evidence="2" key="1">
    <citation type="submission" date="2023-06" db="EMBL/GenBank/DDBJ databases">
        <title>Multi-omics analyses reveal the molecular pathogenesis toolkit of Lasiodiplodia hormozganensis, a cross-kingdom pathogen.</title>
        <authorList>
            <person name="Felix C."/>
            <person name="Meneses R."/>
            <person name="Goncalves M.F.M."/>
            <person name="Tilleman L."/>
            <person name="Duarte A.S."/>
            <person name="Jorrin-Novo J.V."/>
            <person name="Van De Peer Y."/>
            <person name="Deforce D."/>
            <person name="Van Nieuwerburgh F."/>
            <person name="Esteves A.C."/>
            <person name="Alves A."/>
        </authorList>
    </citation>
    <scope>NUCLEOTIDE SEQUENCE</scope>
    <source>
        <strain evidence="2">CBS 339.90</strain>
    </source>
</reference>
<name>A0AA40CVB6_9PEZI</name>